<accession>A0AAP0MZC5</accession>
<evidence type="ECO:0000313" key="1">
    <source>
        <dbReference type="EMBL" id="KAK9228337.1"/>
    </source>
</evidence>
<gene>
    <name evidence="1" type="ORF">WN944_021287</name>
</gene>
<sequence length="77" mass="8585">MRAPIGRFGLKIRGQAIVWPRSWKINNEKWAGVAEKSRDQSSKQWIVATSDNFTGSLELGVLLVLASKPLCQTRNAC</sequence>
<dbReference type="AlphaFoldDB" id="A0AAP0MZC5"/>
<protein>
    <submittedName>
        <fullName evidence="1">Uncharacterized protein</fullName>
    </submittedName>
</protein>
<dbReference type="EMBL" id="JBCGBO010000001">
    <property type="protein sequence ID" value="KAK9228337.1"/>
    <property type="molecule type" value="Genomic_DNA"/>
</dbReference>
<reference evidence="1 2" key="1">
    <citation type="submission" date="2024-05" db="EMBL/GenBank/DDBJ databases">
        <title>Haplotype-resolved chromosome-level genome assembly of Huyou (Citrus changshanensis).</title>
        <authorList>
            <person name="Miao C."/>
            <person name="Chen W."/>
            <person name="Wu Y."/>
            <person name="Wang L."/>
            <person name="Zhao S."/>
            <person name="Grierson D."/>
            <person name="Xu C."/>
            <person name="Chen K."/>
        </authorList>
    </citation>
    <scope>NUCLEOTIDE SEQUENCE [LARGE SCALE GENOMIC DNA]</scope>
    <source>
        <strain evidence="1">01-14</strain>
        <tissue evidence="1">Leaf</tissue>
    </source>
</reference>
<proteinExistence type="predicted"/>
<name>A0AAP0MZC5_9ROSI</name>
<evidence type="ECO:0000313" key="2">
    <source>
        <dbReference type="Proteomes" id="UP001428341"/>
    </source>
</evidence>
<organism evidence="1 2">
    <name type="scientific">Citrus x changshan-huyou</name>
    <dbReference type="NCBI Taxonomy" id="2935761"/>
    <lineage>
        <taxon>Eukaryota</taxon>
        <taxon>Viridiplantae</taxon>
        <taxon>Streptophyta</taxon>
        <taxon>Embryophyta</taxon>
        <taxon>Tracheophyta</taxon>
        <taxon>Spermatophyta</taxon>
        <taxon>Magnoliopsida</taxon>
        <taxon>eudicotyledons</taxon>
        <taxon>Gunneridae</taxon>
        <taxon>Pentapetalae</taxon>
        <taxon>rosids</taxon>
        <taxon>malvids</taxon>
        <taxon>Sapindales</taxon>
        <taxon>Rutaceae</taxon>
        <taxon>Aurantioideae</taxon>
        <taxon>Citrus</taxon>
    </lineage>
</organism>
<dbReference type="Proteomes" id="UP001428341">
    <property type="component" value="Unassembled WGS sequence"/>
</dbReference>
<keyword evidence="2" id="KW-1185">Reference proteome</keyword>
<comment type="caution">
    <text evidence="1">The sequence shown here is derived from an EMBL/GenBank/DDBJ whole genome shotgun (WGS) entry which is preliminary data.</text>
</comment>